<dbReference type="EMBL" id="MAYW01000091">
    <property type="protein sequence ID" value="ODS31855.1"/>
    <property type="molecule type" value="Genomic_DNA"/>
</dbReference>
<gene>
    <name evidence="1" type="ORF">SCARUB_03032</name>
</gene>
<dbReference type="Proteomes" id="UP000094056">
    <property type="component" value="Unassembled WGS sequence"/>
</dbReference>
<proteinExistence type="predicted"/>
<dbReference type="AlphaFoldDB" id="A0A1E3X895"/>
<organism evidence="1 2">
    <name type="scientific">Candidatus Scalindua rubra</name>
    <dbReference type="NCBI Taxonomy" id="1872076"/>
    <lineage>
        <taxon>Bacteria</taxon>
        <taxon>Pseudomonadati</taxon>
        <taxon>Planctomycetota</taxon>
        <taxon>Candidatus Brocadiia</taxon>
        <taxon>Candidatus Brocadiales</taxon>
        <taxon>Candidatus Scalinduaceae</taxon>
        <taxon>Candidatus Scalindua</taxon>
    </lineage>
</organism>
<evidence type="ECO:0000313" key="1">
    <source>
        <dbReference type="EMBL" id="ODS31855.1"/>
    </source>
</evidence>
<sequence>MKWVVYDRFEPEKFLKYFDVIKKTFNHASNVIVDISAMSKLLIMVLLQKLRNFDINLTIVYAEADVYHPTLQEFKAKEKKYQRETETLPVFLTSDVYNIVTTTSLSTIAMQGYPLLMIAFPTFNHRELTALVNEITPQHMILLEGKPHETYNYWRLESIRWLNRRVIKEHIANGEILTEEERIISTFDYKETIKVLEKIYQTYKYARKMVVVPTGSKFQTFGIFLLKQMHPDIQIIYPVTKKYSDMYTKGCKALWQIPFPSLSKFLLQLDGYRKKVLVELKNTIQVVLKKNEYL</sequence>
<reference evidence="1 2" key="1">
    <citation type="submission" date="2016-07" db="EMBL/GenBank/DDBJ databases">
        <title>Draft genome of Scalindua rubra, obtained from a brine-seawater interface in the Red Sea, sheds light on salt adaptation in anammox bacteria.</title>
        <authorList>
            <person name="Speth D.R."/>
            <person name="Lagkouvardos I."/>
            <person name="Wang Y."/>
            <person name="Qian P.-Y."/>
            <person name="Dutilh B.E."/>
            <person name="Jetten M.S."/>
        </authorList>
    </citation>
    <scope>NUCLEOTIDE SEQUENCE [LARGE SCALE GENOMIC DNA]</scope>
    <source>
        <strain evidence="1">BSI-1</strain>
    </source>
</reference>
<comment type="caution">
    <text evidence="1">The sequence shown here is derived from an EMBL/GenBank/DDBJ whole genome shotgun (WGS) entry which is preliminary data.</text>
</comment>
<name>A0A1E3X895_9BACT</name>
<accession>A0A1E3X895</accession>
<protein>
    <submittedName>
        <fullName evidence="1">Uncharacterized protein</fullName>
    </submittedName>
</protein>
<evidence type="ECO:0000313" key="2">
    <source>
        <dbReference type="Proteomes" id="UP000094056"/>
    </source>
</evidence>